<evidence type="ECO:0000256" key="1">
    <source>
        <dbReference type="SAM" id="SignalP"/>
    </source>
</evidence>
<reference evidence="2" key="1">
    <citation type="submission" date="2023-04" db="EMBL/GenBank/DDBJ databases">
        <title>Phytophthora fragariaefolia NBRC 109709.</title>
        <authorList>
            <person name="Ichikawa N."/>
            <person name="Sato H."/>
            <person name="Tonouchi N."/>
        </authorList>
    </citation>
    <scope>NUCLEOTIDE SEQUENCE</scope>
    <source>
        <strain evidence="2">NBRC 109709</strain>
    </source>
</reference>
<evidence type="ECO:0000313" key="2">
    <source>
        <dbReference type="EMBL" id="GMF28630.1"/>
    </source>
</evidence>
<gene>
    <name evidence="2" type="ORF">Pfra01_000595600</name>
</gene>
<dbReference type="PROSITE" id="PS51257">
    <property type="entry name" value="PROKAR_LIPOPROTEIN"/>
    <property type="match status" value="1"/>
</dbReference>
<dbReference type="AlphaFoldDB" id="A0A9W6U9H9"/>
<accession>A0A9W6U9H9</accession>
<evidence type="ECO:0000313" key="3">
    <source>
        <dbReference type="Proteomes" id="UP001165121"/>
    </source>
</evidence>
<proteinExistence type="predicted"/>
<dbReference type="OrthoDB" id="128635at2759"/>
<feature type="chain" id="PRO_5040974216" evidence="1">
    <location>
        <begin position="24"/>
        <end position="142"/>
    </location>
</feature>
<name>A0A9W6U9H9_9STRA</name>
<organism evidence="2 3">
    <name type="scientific">Phytophthora fragariaefolia</name>
    <dbReference type="NCBI Taxonomy" id="1490495"/>
    <lineage>
        <taxon>Eukaryota</taxon>
        <taxon>Sar</taxon>
        <taxon>Stramenopiles</taxon>
        <taxon>Oomycota</taxon>
        <taxon>Peronosporomycetes</taxon>
        <taxon>Peronosporales</taxon>
        <taxon>Peronosporaceae</taxon>
        <taxon>Phytophthora</taxon>
    </lineage>
</organism>
<dbReference type="Proteomes" id="UP001165121">
    <property type="component" value="Unassembled WGS sequence"/>
</dbReference>
<comment type="caution">
    <text evidence="2">The sequence shown here is derived from an EMBL/GenBank/DDBJ whole genome shotgun (WGS) entry which is preliminary data.</text>
</comment>
<dbReference type="EMBL" id="BSXT01000490">
    <property type="protein sequence ID" value="GMF28630.1"/>
    <property type="molecule type" value="Genomic_DNA"/>
</dbReference>
<protein>
    <submittedName>
        <fullName evidence="2">Unnamed protein product</fullName>
    </submittedName>
</protein>
<keyword evidence="1" id="KW-0732">Signal</keyword>
<keyword evidence="3" id="KW-1185">Reference proteome</keyword>
<feature type="signal peptide" evidence="1">
    <location>
        <begin position="1"/>
        <end position="23"/>
    </location>
</feature>
<sequence length="142" mass="15057">MRCTLFFALLVATFVACISVTNAEAVALLKEGRNLRAQQVIAYKADDIAAKFIETMKEKSILSKAAKMAAGAKEASKLNKEQTAKLTKMVADAAQKDPKKWSKMKKIIVGTLGVTIGGTIIYQVGKHLAKTAAPAATTNGSA</sequence>